<dbReference type="PANTHER" id="PTHR42850">
    <property type="entry name" value="METALLOPHOSPHOESTERASE"/>
    <property type="match status" value="1"/>
</dbReference>
<dbReference type="InterPro" id="IPR029052">
    <property type="entry name" value="Metallo-depent_PP-like"/>
</dbReference>
<reference evidence="2" key="1">
    <citation type="submission" date="2021-02" db="EMBL/GenBank/DDBJ databases">
        <title>Genome sequence of Rhodospirillales sp. strain TMPK1 isolated from soil.</title>
        <authorList>
            <person name="Nakai R."/>
            <person name="Kusada H."/>
            <person name="Tamaki H."/>
        </authorList>
    </citation>
    <scope>NUCLEOTIDE SEQUENCE</scope>
    <source>
        <strain evidence="2">TMPK1</strain>
    </source>
</reference>
<dbReference type="Proteomes" id="UP000681075">
    <property type="component" value="Unassembled WGS sequence"/>
</dbReference>
<dbReference type="RefSeq" id="WP_420243170.1">
    <property type="nucleotide sequence ID" value="NZ_BOPV01000001.1"/>
</dbReference>
<comment type="caution">
    <text evidence="2">The sequence shown here is derived from an EMBL/GenBank/DDBJ whole genome shotgun (WGS) entry which is preliminary data.</text>
</comment>
<evidence type="ECO:0000313" key="2">
    <source>
        <dbReference type="EMBL" id="GIL40062.1"/>
    </source>
</evidence>
<sequence length="277" mass="29679">MRELPTLHPTGPLFVIGGPYGNYDATLAALDEAARRGVHDILCTGDLVAYCADAAETVALLRASGAAIVAGNVEQQLAAEADDCGCGFEEGSACDALSARWWQHALASIDTETRAWMGSLPTRIDVQWHHTRFSAIHGGAREISKFLFASDKDEIFATELDLLGTDGVIAGHCGLPFVRELYDGRIWLNAGAVGMPANDGTPRVWCAQLTPQGDQIEIETIALDYDPYPAAKRMRAAGLPEGYAAALISGLWPSLDVLPPAERAATGYPITPLRRVY</sequence>
<gene>
    <name evidence="2" type="ORF">TMPK1_22990</name>
</gene>
<evidence type="ECO:0000259" key="1">
    <source>
        <dbReference type="Pfam" id="PF00149"/>
    </source>
</evidence>
<proteinExistence type="predicted"/>
<dbReference type="InterPro" id="IPR011152">
    <property type="entry name" value="Pesterase_MJ0912"/>
</dbReference>
<feature type="domain" description="Calcineurin-like phosphoesterase" evidence="1">
    <location>
        <begin position="19"/>
        <end position="176"/>
    </location>
</feature>
<dbReference type="Pfam" id="PF00149">
    <property type="entry name" value="Metallophos"/>
    <property type="match status" value="1"/>
</dbReference>
<dbReference type="SUPFAM" id="SSF56300">
    <property type="entry name" value="Metallo-dependent phosphatases"/>
    <property type="match status" value="1"/>
</dbReference>
<dbReference type="InterPro" id="IPR050126">
    <property type="entry name" value="Ap4A_hydrolase"/>
</dbReference>
<dbReference type="GO" id="GO:0016791">
    <property type="term" value="F:phosphatase activity"/>
    <property type="evidence" value="ECO:0007669"/>
    <property type="project" value="TreeGrafter"/>
</dbReference>
<dbReference type="EMBL" id="BOPV01000001">
    <property type="protein sequence ID" value="GIL40062.1"/>
    <property type="molecule type" value="Genomic_DNA"/>
</dbReference>
<dbReference type="PIRSF" id="PIRSF000883">
    <property type="entry name" value="Pesterase_MJ0912"/>
    <property type="match status" value="1"/>
</dbReference>
<dbReference type="AlphaFoldDB" id="A0A8S8XDG9"/>
<protein>
    <recommendedName>
        <fullName evidence="1">Calcineurin-like phosphoesterase domain-containing protein</fullName>
    </recommendedName>
</protein>
<name>A0A8S8XDG9_9PROT</name>
<organism evidence="2 3">
    <name type="scientific">Roseiterribacter gracilis</name>
    <dbReference type="NCBI Taxonomy" id="2812848"/>
    <lineage>
        <taxon>Bacteria</taxon>
        <taxon>Pseudomonadati</taxon>
        <taxon>Pseudomonadota</taxon>
        <taxon>Alphaproteobacteria</taxon>
        <taxon>Rhodospirillales</taxon>
        <taxon>Roseiterribacteraceae</taxon>
        <taxon>Roseiterribacter</taxon>
    </lineage>
</organism>
<dbReference type="Gene3D" id="3.60.21.10">
    <property type="match status" value="1"/>
</dbReference>
<evidence type="ECO:0000313" key="3">
    <source>
        <dbReference type="Proteomes" id="UP000681075"/>
    </source>
</evidence>
<accession>A0A8S8XDG9</accession>
<keyword evidence="3" id="KW-1185">Reference proteome</keyword>
<dbReference type="GO" id="GO:0005737">
    <property type="term" value="C:cytoplasm"/>
    <property type="evidence" value="ECO:0007669"/>
    <property type="project" value="TreeGrafter"/>
</dbReference>
<dbReference type="InterPro" id="IPR004843">
    <property type="entry name" value="Calcineurin-like_PHP"/>
</dbReference>
<dbReference type="PANTHER" id="PTHR42850:SF2">
    <property type="entry name" value="BLL5683 PROTEIN"/>
    <property type="match status" value="1"/>
</dbReference>